<protein>
    <submittedName>
        <fullName evidence="3">Aminotransferase class V-fold PLP-dependent enzyme</fullName>
    </submittedName>
</protein>
<name>A0A6P2C0K4_9ACTN</name>
<proteinExistence type="predicted"/>
<dbReference type="EMBL" id="RPFW01000002">
    <property type="protein sequence ID" value="TVZ04959.1"/>
    <property type="molecule type" value="Genomic_DNA"/>
</dbReference>
<dbReference type="AlphaFoldDB" id="A0A6P2C0K4"/>
<dbReference type="Proteomes" id="UP000460272">
    <property type="component" value="Unassembled WGS sequence"/>
</dbReference>
<keyword evidence="3" id="KW-0808">Transferase</keyword>
<keyword evidence="1" id="KW-0663">Pyridoxal phosphate</keyword>
<dbReference type="PANTHER" id="PTHR43092:SF2">
    <property type="entry name" value="HERCYNYLCYSTEINE SULFOXIDE LYASE"/>
    <property type="match status" value="1"/>
</dbReference>
<dbReference type="Pfam" id="PF00266">
    <property type="entry name" value="Aminotran_5"/>
    <property type="match status" value="1"/>
</dbReference>
<accession>A0A6P2C0K4</accession>
<dbReference type="InterPro" id="IPR015424">
    <property type="entry name" value="PyrdxlP-dep_Trfase"/>
</dbReference>
<dbReference type="InterPro" id="IPR000192">
    <property type="entry name" value="Aminotrans_V_dom"/>
</dbReference>
<keyword evidence="4" id="KW-1185">Reference proteome</keyword>
<sequence>MSFMDSLLIEAFGLDPDVVHLNHGAFGVAPVAVRRAAAAWRERAERNPHRFNRVELPGLIAEARKHAAGFLGIDPARAAWVRNVSEGVSAVLGSLALRPGDELVIGTHGYGAVRKALGHHAARSGARVVEAAFAVGAADDEIVAAYAAACSPRTRLVVVDRITSPTATVIPVAAVTAALSDSGALVFVDAAHGPGQLDDDIAALGADYWIGNLHKWAYTPRGSAILWSKPGAEVAPTVLSWQLEDGYAAAFDYPGTWDYAGWLAAADGLAYWKSAGGWTGVARLAAMAADGQRTVAEALGVSLERLPARPAPAMRLVPLPNGFVVSPDQTDSLYEALSRQRIEVAPVHFGGAGYLRIAAAPYNTAGDYDRLAGVMWDLACGD</sequence>
<dbReference type="Gene3D" id="3.90.1150.10">
    <property type="entry name" value="Aspartate Aminotransferase, domain 1"/>
    <property type="match status" value="1"/>
</dbReference>
<comment type="caution">
    <text evidence="3">The sequence shown here is derived from an EMBL/GenBank/DDBJ whole genome shotgun (WGS) entry which is preliminary data.</text>
</comment>
<evidence type="ECO:0000256" key="1">
    <source>
        <dbReference type="ARBA" id="ARBA00022898"/>
    </source>
</evidence>
<dbReference type="PANTHER" id="PTHR43092">
    <property type="entry name" value="L-CYSTEINE DESULFHYDRASE"/>
    <property type="match status" value="1"/>
</dbReference>
<reference evidence="3 4" key="1">
    <citation type="submission" date="2018-11" db="EMBL/GenBank/DDBJ databases">
        <title>Trebonia kvetii gen.nov., sp.nov., a novel acidophilic actinobacterium, and proposal of the new actinobacterial family Treboniaceae fam. nov.</title>
        <authorList>
            <person name="Rapoport D."/>
            <person name="Sagova-Mareckova M."/>
            <person name="Sedlacek I."/>
            <person name="Provaznik J."/>
            <person name="Kralova S."/>
            <person name="Pavlinic D."/>
            <person name="Benes V."/>
            <person name="Kopecky J."/>
        </authorList>
    </citation>
    <scope>NUCLEOTIDE SEQUENCE [LARGE SCALE GENOMIC DNA]</scope>
    <source>
        <strain evidence="3 4">15Tr583</strain>
    </source>
</reference>
<dbReference type="GO" id="GO:0008483">
    <property type="term" value="F:transaminase activity"/>
    <property type="evidence" value="ECO:0007669"/>
    <property type="project" value="UniProtKB-KW"/>
</dbReference>
<gene>
    <name evidence="3" type="ORF">EAS64_10025</name>
</gene>
<keyword evidence="3" id="KW-0032">Aminotransferase</keyword>
<dbReference type="Gene3D" id="3.40.640.10">
    <property type="entry name" value="Type I PLP-dependent aspartate aminotransferase-like (Major domain)"/>
    <property type="match status" value="1"/>
</dbReference>
<evidence type="ECO:0000313" key="4">
    <source>
        <dbReference type="Proteomes" id="UP000460272"/>
    </source>
</evidence>
<dbReference type="InterPro" id="IPR015421">
    <property type="entry name" value="PyrdxlP-dep_Trfase_major"/>
</dbReference>
<dbReference type="SUPFAM" id="SSF53383">
    <property type="entry name" value="PLP-dependent transferases"/>
    <property type="match status" value="1"/>
</dbReference>
<dbReference type="InterPro" id="IPR015422">
    <property type="entry name" value="PyrdxlP-dep_Trfase_small"/>
</dbReference>
<evidence type="ECO:0000313" key="3">
    <source>
        <dbReference type="EMBL" id="TVZ04959.1"/>
    </source>
</evidence>
<dbReference type="OrthoDB" id="250246at2"/>
<feature type="domain" description="Aminotransferase class V" evidence="2">
    <location>
        <begin position="58"/>
        <end position="231"/>
    </location>
</feature>
<organism evidence="3 4">
    <name type="scientific">Trebonia kvetii</name>
    <dbReference type="NCBI Taxonomy" id="2480626"/>
    <lineage>
        <taxon>Bacteria</taxon>
        <taxon>Bacillati</taxon>
        <taxon>Actinomycetota</taxon>
        <taxon>Actinomycetes</taxon>
        <taxon>Streptosporangiales</taxon>
        <taxon>Treboniaceae</taxon>
        <taxon>Trebonia</taxon>
    </lineage>
</organism>
<evidence type="ECO:0000259" key="2">
    <source>
        <dbReference type="Pfam" id="PF00266"/>
    </source>
</evidence>